<evidence type="ECO:0000256" key="7">
    <source>
        <dbReference type="ARBA" id="ARBA00022950"/>
    </source>
</evidence>
<evidence type="ECO:0000256" key="8">
    <source>
        <dbReference type="ARBA" id="ARBA00023009"/>
    </source>
</evidence>
<comment type="function">
    <text evidence="1">Forms the portal vertex of the capsid. This portal plays critical roles in head assembly, genome packaging, neck/tail attachment, and genome ejection. The portal protein multimerizes as a single ring-shaped homododecamer arranged around a central channel.</text>
</comment>
<dbReference type="Pfam" id="PF12236">
    <property type="entry name" value="Head-tail_con"/>
    <property type="match status" value="1"/>
</dbReference>
<protein>
    <submittedName>
        <fullName evidence="12">Putative head to tail joining protein</fullName>
    </submittedName>
</protein>
<name>E5RV17_9CAUD</name>
<keyword evidence="6" id="KW-0946">Virion</keyword>
<dbReference type="GO" id="GO:0044423">
    <property type="term" value="C:virion component"/>
    <property type="evidence" value="ECO:0007669"/>
    <property type="project" value="UniProtKB-KW"/>
</dbReference>
<dbReference type="GeneID" id="18559172"/>
<evidence type="ECO:0000256" key="2">
    <source>
        <dbReference type="ARBA" id="ARBA00004328"/>
    </source>
</evidence>
<organism evidence="12 13">
    <name type="scientific">Ralstonia phage RSB2</name>
    <dbReference type="NCBI Taxonomy" id="913183"/>
    <lineage>
        <taxon>Viruses</taxon>
        <taxon>Duplodnaviria</taxon>
        <taxon>Heunggongvirae</taxon>
        <taxon>Uroviricota</taxon>
        <taxon>Caudoviricetes</taxon>
        <taxon>Autographivirales</taxon>
        <taxon>Autotranscriptaviridae</taxon>
        <taxon>Kelmasvirus</taxon>
        <taxon>Kelmasvirus RSB2</taxon>
    </lineage>
</organism>
<evidence type="ECO:0000313" key="13">
    <source>
        <dbReference type="Proteomes" id="UP000008913"/>
    </source>
</evidence>
<keyword evidence="13" id="KW-1185">Reference proteome</keyword>
<keyword evidence="9" id="KW-0231">Viral genome packaging</keyword>
<keyword evidence="3" id="KW-1244">Viral short tail ejection system</keyword>
<keyword evidence="4" id="KW-1162">Viral penetration into host cytoplasm</keyword>
<keyword evidence="8" id="KW-1171">Viral genome ejection through host cell envelope</keyword>
<dbReference type="Proteomes" id="UP000008913">
    <property type="component" value="Segment"/>
</dbReference>
<keyword evidence="7" id="KW-0118">Viral capsid assembly</keyword>
<dbReference type="GO" id="GO:0099002">
    <property type="term" value="P:symbiont genome ejection through host cell envelope, short tail mechanism"/>
    <property type="evidence" value="ECO:0007669"/>
    <property type="project" value="UniProtKB-KW"/>
</dbReference>
<evidence type="ECO:0000256" key="6">
    <source>
        <dbReference type="ARBA" id="ARBA00022844"/>
    </source>
</evidence>
<keyword evidence="10" id="KW-1160">Virus entry into host cell</keyword>
<gene>
    <name evidence="12" type="primary">ORF37</name>
</gene>
<evidence type="ECO:0000256" key="3">
    <source>
        <dbReference type="ARBA" id="ARBA00022470"/>
    </source>
</evidence>
<evidence type="ECO:0000313" key="12">
    <source>
        <dbReference type="EMBL" id="BAJ51825.1"/>
    </source>
</evidence>
<accession>E5RV17</accession>
<sequence>MANPGDRTGLDEEGAGAIYTRLENDRAPYITRAEKNAQYTIPSLFPKSSDNYSTDYPTPYQSVGARGLNNLAAKLVLSLIPVGEPFHRLTISEFDVKETAGGTGEEGSVMERAQVGLSMVERIITAHGESAGLRPMASELMKQLLVAGNGLVCLPPQEVACKLYKLHNFVVERDSVGNVLQTIAKDVTAYVALPEEVKAALPEGDYQPNSPITMYTHCYRDLESDQWLAYQEVEGEVIPGSENTYPKEGNPYIPIRMYKQDGENYGRSFVEEYIGDLVSLENISKAIVQFAIACSKILFLVKPGSSTSVRRVAKAASGDFVPGKKEDIEVFQMEKFADFQTAKSVADGIEQRLSFAFLLNSSVQRSGERVTAEEIRFVSAELESTLGGVYSVLATEFQLPIVRRWLIDLQATGKIPDLPTEALKPQIITGIDAIGRGQDQAKLAAFQSLIQPFVQRVSNRVDWDGLLLKAANASGLDPAGLILTDQQMQARATQEGITQGLVQGGASAGATAGQGMGAAMTDPEGIQQALG</sequence>
<evidence type="ECO:0000256" key="9">
    <source>
        <dbReference type="ARBA" id="ARBA00023219"/>
    </source>
</evidence>
<evidence type="ECO:0000256" key="1">
    <source>
        <dbReference type="ARBA" id="ARBA00003421"/>
    </source>
</evidence>
<evidence type="ECO:0000256" key="4">
    <source>
        <dbReference type="ARBA" id="ARBA00022595"/>
    </source>
</evidence>
<dbReference type="OrthoDB" id="5112at10239"/>
<dbReference type="EMBL" id="AB597179">
    <property type="protein sequence ID" value="BAJ51825.1"/>
    <property type="molecule type" value="Genomic_DNA"/>
</dbReference>
<dbReference type="RefSeq" id="YP_009017758.1">
    <property type="nucleotide sequence ID" value="NC_023736.1"/>
</dbReference>
<comment type="subcellular location">
    <subcellularLocation>
        <location evidence="2">Virion</location>
    </subcellularLocation>
</comment>
<reference evidence="12 13" key="1">
    <citation type="submission" date="2010-10" db="EMBL/GenBank/DDBJ databases">
        <title>Genomic analysis of Ralstonia solanacearum phages RSB2 and RSB3.</title>
        <authorList>
            <person name="Kawasaki T."/>
            <person name="Ishikawa H."/>
            <person name="Shimizu M."/>
            <person name="Omoto W."/>
            <person name="Fujie M."/>
            <person name="Yamada T."/>
        </authorList>
    </citation>
    <scope>NUCLEOTIDE SEQUENCE [LARGE SCALE GENOMIC DNA]</scope>
    <source>
        <strain evidence="12">RSB2</strain>
    </source>
</reference>
<proteinExistence type="predicted"/>
<dbReference type="InterPro" id="IPR020991">
    <property type="entry name" value="Connector_podovirus"/>
</dbReference>
<evidence type="ECO:0000256" key="10">
    <source>
        <dbReference type="ARBA" id="ARBA00023296"/>
    </source>
</evidence>
<keyword evidence="5" id="KW-1188">Viral release from host cell</keyword>
<feature type="region of interest" description="Disordered" evidence="11">
    <location>
        <begin position="512"/>
        <end position="531"/>
    </location>
</feature>
<dbReference type="KEGG" id="vg:18559172"/>
<evidence type="ECO:0000256" key="5">
    <source>
        <dbReference type="ARBA" id="ARBA00022612"/>
    </source>
</evidence>
<evidence type="ECO:0000256" key="11">
    <source>
        <dbReference type="SAM" id="MobiDB-lite"/>
    </source>
</evidence>